<evidence type="ECO:0000313" key="7">
    <source>
        <dbReference type="Proteomes" id="UP000199647"/>
    </source>
</evidence>
<organism evidence="6 7">
    <name type="scientific">Faunimonas pinastri</name>
    <dbReference type="NCBI Taxonomy" id="1855383"/>
    <lineage>
        <taxon>Bacteria</taxon>
        <taxon>Pseudomonadati</taxon>
        <taxon>Pseudomonadota</taxon>
        <taxon>Alphaproteobacteria</taxon>
        <taxon>Hyphomicrobiales</taxon>
        <taxon>Afifellaceae</taxon>
        <taxon>Faunimonas</taxon>
    </lineage>
</organism>
<keyword evidence="7" id="KW-1185">Reference proteome</keyword>
<dbReference type="Proteomes" id="UP000199647">
    <property type="component" value="Unassembled WGS sequence"/>
</dbReference>
<dbReference type="SUPFAM" id="SSF53822">
    <property type="entry name" value="Periplasmic binding protein-like I"/>
    <property type="match status" value="1"/>
</dbReference>
<dbReference type="InterPro" id="IPR010982">
    <property type="entry name" value="Lambda_DNA-bd_dom_sf"/>
</dbReference>
<evidence type="ECO:0000256" key="3">
    <source>
        <dbReference type="ARBA" id="ARBA00023125"/>
    </source>
</evidence>
<keyword evidence="3" id="KW-0238">DNA-binding</keyword>
<dbReference type="Gene3D" id="1.10.260.40">
    <property type="entry name" value="lambda repressor-like DNA-binding domains"/>
    <property type="match status" value="1"/>
</dbReference>
<dbReference type="GO" id="GO:0000976">
    <property type="term" value="F:transcription cis-regulatory region binding"/>
    <property type="evidence" value="ECO:0007669"/>
    <property type="project" value="TreeGrafter"/>
</dbReference>
<dbReference type="GO" id="GO:0003700">
    <property type="term" value="F:DNA-binding transcription factor activity"/>
    <property type="evidence" value="ECO:0007669"/>
    <property type="project" value="TreeGrafter"/>
</dbReference>
<evidence type="ECO:0000256" key="2">
    <source>
        <dbReference type="ARBA" id="ARBA00023015"/>
    </source>
</evidence>
<keyword evidence="4" id="KW-0804">Transcription</keyword>
<gene>
    <name evidence="6" type="ORF">SAMN05216548_103199</name>
</gene>
<dbReference type="STRING" id="1855383.SAMN05216548_103199"/>
<feature type="domain" description="HTH lacI-type" evidence="5">
    <location>
        <begin position="7"/>
        <end position="61"/>
    </location>
</feature>
<evidence type="ECO:0000256" key="1">
    <source>
        <dbReference type="ARBA" id="ARBA00022491"/>
    </source>
</evidence>
<dbReference type="PANTHER" id="PTHR30146:SF148">
    <property type="entry name" value="HTH-TYPE TRANSCRIPTIONAL REPRESSOR PURR-RELATED"/>
    <property type="match status" value="1"/>
</dbReference>
<dbReference type="CDD" id="cd06267">
    <property type="entry name" value="PBP1_LacI_sugar_binding-like"/>
    <property type="match status" value="1"/>
</dbReference>
<dbReference type="EMBL" id="FOFG01000003">
    <property type="protein sequence ID" value="SEQ26155.1"/>
    <property type="molecule type" value="Genomic_DNA"/>
</dbReference>
<dbReference type="InterPro" id="IPR000843">
    <property type="entry name" value="HTH_LacI"/>
</dbReference>
<dbReference type="PANTHER" id="PTHR30146">
    <property type="entry name" value="LACI-RELATED TRANSCRIPTIONAL REPRESSOR"/>
    <property type="match status" value="1"/>
</dbReference>
<reference evidence="6 7" key="1">
    <citation type="submission" date="2016-10" db="EMBL/GenBank/DDBJ databases">
        <authorList>
            <person name="de Groot N.N."/>
        </authorList>
    </citation>
    <scope>NUCLEOTIDE SEQUENCE [LARGE SCALE GENOMIC DNA]</scope>
    <source>
        <strain evidence="6 7">A52C2</strain>
    </source>
</reference>
<protein>
    <submittedName>
        <fullName evidence="6">Transcriptional regulator, LacI family</fullName>
    </submittedName>
</protein>
<evidence type="ECO:0000259" key="5">
    <source>
        <dbReference type="PROSITE" id="PS50932"/>
    </source>
</evidence>
<dbReference type="RefSeq" id="WP_092495803.1">
    <property type="nucleotide sequence ID" value="NZ_FOFG01000003.1"/>
</dbReference>
<proteinExistence type="predicted"/>
<dbReference type="OrthoDB" id="6619319at2"/>
<accession>A0A1H9EKK7</accession>
<evidence type="ECO:0000313" key="6">
    <source>
        <dbReference type="EMBL" id="SEQ26155.1"/>
    </source>
</evidence>
<sequence length="343" mass="37385">MSEKKRATIKDVARETGLALSTVSNALSDKRYVSDETRALVSEAATRLGYRASTVARALRMQRSFTIGVLIADVNNPSSASFVRGVEDIATRESCTVLLCNTDGEEEKQLSHMRTLMDRQVDGMVLISQHCTSPEIRDLLQMGPPFVLVQRRSVDHKDDYVGADNVHGLAEAVRYVHSLGHRRVGFVRGPEDSSSARERYETYAAEAATLGLDRSEELLFSGGYSFEGGRTAGEHLLALSEPPTAIMASSDINALGVIEAALDRGMTVPRDLSVVGLDDISLARFKGINLTTIRLEKRDIGKAAAELLVKRIHAPTRTKRQIVLPTKLIIRGSAAAPKVRTAT</sequence>
<dbReference type="Pfam" id="PF00356">
    <property type="entry name" value="LacI"/>
    <property type="match status" value="1"/>
</dbReference>
<dbReference type="CDD" id="cd01392">
    <property type="entry name" value="HTH_LacI"/>
    <property type="match status" value="1"/>
</dbReference>
<dbReference type="PROSITE" id="PS50932">
    <property type="entry name" value="HTH_LACI_2"/>
    <property type="match status" value="1"/>
</dbReference>
<dbReference type="SMART" id="SM00354">
    <property type="entry name" value="HTH_LACI"/>
    <property type="match status" value="1"/>
</dbReference>
<name>A0A1H9EKK7_9HYPH</name>
<dbReference type="AlphaFoldDB" id="A0A1H9EKK7"/>
<dbReference type="InterPro" id="IPR046335">
    <property type="entry name" value="LacI/GalR-like_sensor"/>
</dbReference>
<keyword evidence="1" id="KW-0678">Repressor</keyword>
<dbReference type="SUPFAM" id="SSF47413">
    <property type="entry name" value="lambda repressor-like DNA-binding domains"/>
    <property type="match status" value="1"/>
</dbReference>
<dbReference type="InterPro" id="IPR028082">
    <property type="entry name" value="Peripla_BP_I"/>
</dbReference>
<evidence type="ECO:0000256" key="4">
    <source>
        <dbReference type="ARBA" id="ARBA00023163"/>
    </source>
</evidence>
<dbReference type="Pfam" id="PF13377">
    <property type="entry name" value="Peripla_BP_3"/>
    <property type="match status" value="1"/>
</dbReference>
<keyword evidence="2" id="KW-0805">Transcription regulation</keyword>
<dbReference type="Gene3D" id="3.40.50.2300">
    <property type="match status" value="2"/>
</dbReference>